<gene>
    <name evidence="7" type="ORF">CLV67_116139</name>
</gene>
<dbReference type="Proteomes" id="UP000239415">
    <property type="component" value="Unassembled WGS sequence"/>
</dbReference>
<evidence type="ECO:0000256" key="5">
    <source>
        <dbReference type="SAM" id="Phobius"/>
    </source>
</evidence>
<dbReference type="InterPro" id="IPR026841">
    <property type="entry name" value="Aur1/Ipt1"/>
</dbReference>
<dbReference type="PANTHER" id="PTHR31310:SF7">
    <property type="entry name" value="PA-PHOSPHATASE RELATED-FAMILY PROTEIN DDB_G0268928"/>
    <property type="match status" value="1"/>
</dbReference>
<organism evidence="7 8">
    <name type="scientific">Actinoplanes italicus</name>
    <dbReference type="NCBI Taxonomy" id="113567"/>
    <lineage>
        <taxon>Bacteria</taxon>
        <taxon>Bacillati</taxon>
        <taxon>Actinomycetota</taxon>
        <taxon>Actinomycetes</taxon>
        <taxon>Micromonosporales</taxon>
        <taxon>Micromonosporaceae</taxon>
        <taxon>Actinoplanes</taxon>
    </lineage>
</organism>
<feature type="domain" description="Inositolphosphotransferase Aur1/Ipt1" evidence="6">
    <location>
        <begin position="51"/>
        <end position="231"/>
    </location>
</feature>
<evidence type="ECO:0000256" key="2">
    <source>
        <dbReference type="ARBA" id="ARBA00022692"/>
    </source>
</evidence>
<feature type="transmembrane region" description="Helical" evidence="5">
    <location>
        <begin position="166"/>
        <end position="186"/>
    </location>
</feature>
<dbReference type="InterPro" id="IPR052185">
    <property type="entry name" value="IPC_Synthase-Related"/>
</dbReference>
<evidence type="ECO:0000313" key="8">
    <source>
        <dbReference type="Proteomes" id="UP000239415"/>
    </source>
</evidence>
<protein>
    <submittedName>
        <fullName evidence="7">PAP2 superfamily protein</fullName>
    </submittedName>
</protein>
<sequence length="256" mass="28101">MAPAGRYVDLVKTRSGVLLELVFLTVCLVLFSRLHAAAGRDLAAAAANALTLQSMEHAMHLDIERAANAWLTARETLSPFAVYVYRLYYVVVAGTLLWVSLRHADVYRRVRRTMVAMMVLVLPIYWAIPMSPPRFALPGTVDLVAVHDIVGQAAHESWIRPTHLTAMPSMHVGWSLWCAYAVWTALRATHPRAALLAWAFPLLMIAIVLGTANHYVLDIAGSLMLLAAAIGVASLWGRLTRLSAVSAPPRRPPGRP</sequence>
<feature type="transmembrane region" description="Helical" evidence="5">
    <location>
        <begin position="80"/>
        <end position="101"/>
    </location>
</feature>
<keyword evidence="3 5" id="KW-1133">Transmembrane helix</keyword>
<evidence type="ECO:0000256" key="3">
    <source>
        <dbReference type="ARBA" id="ARBA00022989"/>
    </source>
</evidence>
<feature type="transmembrane region" description="Helical" evidence="5">
    <location>
        <begin position="193"/>
        <end position="213"/>
    </location>
</feature>
<dbReference type="GO" id="GO:0016020">
    <property type="term" value="C:membrane"/>
    <property type="evidence" value="ECO:0007669"/>
    <property type="project" value="UniProtKB-SubCell"/>
</dbReference>
<dbReference type="EMBL" id="PVMZ01000016">
    <property type="protein sequence ID" value="PRX17363.1"/>
    <property type="molecule type" value="Genomic_DNA"/>
</dbReference>
<dbReference type="PANTHER" id="PTHR31310">
    <property type="match status" value="1"/>
</dbReference>
<evidence type="ECO:0000256" key="4">
    <source>
        <dbReference type="ARBA" id="ARBA00023136"/>
    </source>
</evidence>
<feature type="transmembrane region" description="Helical" evidence="5">
    <location>
        <begin position="219"/>
        <end position="237"/>
    </location>
</feature>
<proteinExistence type="predicted"/>
<keyword evidence="2 5" id="KW-0812">Transmembrane</keyword>
<keyword evidence="8" id="KW-1185">Reference proteome</keyword>
<dbReference type="Pfam" id="PF14378">
    <property type="entry name" value="PAP2_3"/>
    <property type="match status" value="1"/>
</dbReference>
<accession>A0A2T0K3C6</accession>
<comment type="subcellular location">
    <subcellularLocation>
        <location evidence="1">Membrane</location>
        <topology evidence="1">Multi-pass membrane protein</topology>
    </subcellularLocation>
</comment>
<evidence type="ECO:0000259" key="6">
    <source>
        <dbReference type="Pfam" id="PF14378"/>
    </source>
</evidence>
<comment type="caution">
    <text evidence="7">The sequence shown here is derived from an EMBL/GenBank/DDBJ whole genome shotgun (WGS) entry which is preliminary data.</text>
</comment>
<reference evidence="7 8" key="1">
    <citation type="submission" date="2018-03" db="EMBL/GenBank/DDBJ databases">
        <title>Genomic Encyclopedia of Archaeal and Bacterial Type Strains, Phase II (KMG-II): from individual species to whole genera.</title>
        <authorList>
            <person name="Goeker M."/>
        </authorList>
    </citation>
    <scope>NUCLEOTIDE SEQUENCE [LARGE SCALE GENOMIC DNA]</scope>
    <source>
        <strain evidence="7 8">DSM 43146</strain>
    </source>
</reference>
<evidence type="ECO:0000256" key="1">
    <source>
        <dbReference type="ARBA" id="ARBA00004141"/>
    </source>
</evidence>
<keyword evidence="4 5" id="KW-0472">Membrane</keyword>
<dbReference type="AlphaFoldDB" id="A0A2T0K3C6"/>
<evidence type="ECO:0000313" key="7">
    <source>
        <dbReference type="EMBL" id="PRX17363.1"/>
    </source>
</evidence>
<name>A0A2T0K3C6_9ACTN</name>
<feature type="transmembrane region" description="Helical" evidence="5">
    <location>
        <begin position="113"/>
        <end position="128"/>
    </location>
</feature>